<proteinExistence type="predicted"/>
<protein>
    <submittedName>
        <fullName evidence="2">WGS project CBMI000000000 data, contig CS3069_c003322</fullName>
    </submittedName>
</protein>
<name>A0A090MJP6_9HYPO</name>
<accession>A0A090MJP6</accession>
<evidence type="ECO:0000313" key="2">
    <source>
        <dbReference type="EMBL" id="CEG05242.1"/>
    </source>
</evidence>
<dbReference type="EMBL" id="CBMI010003320">
    <property type="protein sequence ID" value="CEG05242.1"/>
    <property type="molecule type" value="Genomic_DNA"/>
</dbReference>
<sequence length="242" mass="26439">MKFSTLLIASLSSTALAIPIAISRALPLDFTPRVGVTIPKASKNVPRAVSDRLRRASLNHDSVIKLMDFVTVRVQTECNDIHTAVEAVKFEGLVHEATVATVRSMDMIRTLLSKTVSRLDNASKMDFTPKQRQHLIEDVYTITKVFFDTTKDYVETLGGSSGGRSLSRAAHMLTDVLDSIITIDSDIASDMSRKLTPIFSGIGNEEELLSVIVSSVTSFLSSIKVEPCSGSDCSSDQNEELR</sequence>
<feature type="signal peptide" evidence="1">
    <location>
        <begin position="1"/>
        <end position="17"/>
    </location>
</feature>
<dbReference type="AlphaFoldDB" id="A0A090MJP6"/>
<comment type="caution">
    <text evidence="2">The sequence shown here is derived from an EMBL/GenBank/DDBJ whole genome shotgun (WGS) entry which is preliminary data.</text>
</comment>
<organism evidence="2">
    <name type="scientific">Fusarium clavum</name>
    <dbReference type="NCBI Taxonomy" id="2594811"/>
    <lineage>
        <taxon>Eukaryota</taxon>
        <taxon>Fungi</taxon>
        <taxon>Dikarya</taxon>
        <taxon>Ascomycota</taxon>
        <taxon>Pezizomycotina</taxon>
        <taxon>Sordariomycetes</taxon>
        <taxon>Hypocreomycetidae</taxon>
        <taxon>Hypocreales</taxon>
        <taxon>Nectriaceae</taxon>
        <taxon>Fusarium</taxon>
        <taxon>Fusarium incarnatum-equiseti species complex</taxon>
    </lineage>
</organism>
<feature type="chain" id="PRO_5001860085" evidence="1">
    <location>
        <begin position="18"/>
        <end position="242"/>
    </location>
</feature>
<gene>
    <name evidence="2" type="ORF">BN850_0101800</name>
</gene>
<reference evidence="2" key="1">
    <citation type="submission" date="2013-05" db="EMBL/GenBank/DDBJ databases">
        <title>Draft genome sequences of six wheat associated Fusarium spp. isolates.</title>
        <authorList>
            <person name="Moolhuijzen P.M."/>
            <person name="Manners J.M."/>
            <person name="Wilcox S."/>
            <person name="Bellgard M.I."/>
            <person name="Gardiner D.M."/>
        </authorList>
    </citation>
    <scope>NUCLEOTIDE SEQUENCE</scope>
    <source>
        <strain evidence="2">CS3069</strain>
    </source>
</reference>
<keyword evidence="1" id="KW-0732">Signal</keyword>
<evidence type="ECO:0000256" key="1">
    <source>
        <dbReference type="SAM" id="SignalP"/>
    </source>
</evidence>